<proteinExistence type="inferred from homology"/>
<dbReference type="InterPro" id="IPR044148">
    <property type="entry name" value="ALDH_GabD1-like"/>
</dbReference>
<reference evidence="5 6" key="1">
    <citation type="submission" date="2024-03" db="EMBL/GenBank/DDBJ databases">
        <title>Natural products discovery in diverse microorganisms through a two-stage MS feature dereplication strategy.</title>
        <authorList>
            <person name="Zhang R."/>
        </authorList>
    </citation>
    <scope>NUCLEOTIDE SEQUENCE [LARGE SCALE GENOMIC DNA]</scope>
    <source>
        <strain evidence="5 6">18930</strain>
    </source>
</reference>
<evidence type="ECO:0000259" key="4">
    <source>
        <dbReference type="Pfam" id="PF00171"/>
    </source>
</evidence>
<protein>
    <submittedName>
        <fullName evidence="5">NAD-dependent succinate-semialdehyde dehydrogenase</fullName>
    </submittedName>
</protein>
<name>A0ABZ2PLM9_9NOCA</name>
<dbReference type="Proteomes" id="UP001432000">
    <property type="component" value="Chromosome"/>
</dbReference>
<dbReference type="InterPro" id="IPR016161">
    <property type="entry name" value="Ald_DH/histidinol_DH"/>
</dbReference>
<dbReference type="InterPro" id="IPR047110">
    <property type="entry name" value="GABD/Sad-like"/>
</dbReference>
<evidence type="ECO:0000256" key="1">
    <source>
        <dbReference type="ARBA" id="ARBA00009986"/>
    </source>
</evidence>
<dbReference type="InterPro" id="IPR016162">
    <property type="entry name" value="Ald_DH_N"/>
</dbReference>
<dbReference type="InterPro" id="IPR016163">
    <property type="entry name" value="Ald_DH_C"/>
</dbReference>
<dbReference type="EMBL" id="CP147846">
    <property type="protein sequence ID" value="WXG68803.1"/>
    <property type="molecule type" value="Genomic_DNA"/>
</dbReference>
<dbReference type="Pfam" id="PF00171">
    <property type="entry name" value="Aldedh"/>
    <property type="match status" value="1"/>
</dbReference>
<evidence type="ECO:0000256" key="3">
    <source>
        <dbReference type="ARBA" id="ARBA00023002"/>
    </source>
</evidence>
<gene>
    <name evidence="5" type="ORF">WDS16_27095</name>
</gene>
<keyword evidence="2" id="KW-0521">NADP</keyword>
<accession>A0ABZ2PLM9</accession>
<evidence type="ECO:0000313" key="6">
    <source>
        <dbReference type="Proteomes" id="UP001432000"/>
    </source>
</evidence>
<sequence>MNSTMGEPMPGYATTDPTTCTRILEFRLHSDGEVDSRVRKAQAAYRRSTESDVTERAASLIRTARLYRKNAERLAALSVLEIGKPVSQAMAEVELAASIYEYYGTAGPAMLADEPVTAEEGRAIIRTAPIGVVLGVMPWNLPYYQAARFVAPNLLLGNSVLLKHAECCPQQALEIAILLRDAGLPSGRFTNLFLSHRQVADLVADPLVRGVSLTGSERAGVAIGELAGKHVKKAVLELGGSDPFIVLPSADLTLAVDVGTAGRFGNAGQTCTSAKRIIVHEDIWDEFLLSFVDKAASWTTGDPADPRTRLGPMASRSARNALEDQVGDAIGKGATVHLGGVVPDGPGSFYPATVMSDVTAGMRAYREELFGPVAVLYRARSTEHAIEIANDTPYGLGGAVFTTDEHEAAFVADKLDVGMVGINKMIKSAPALPFGGVKNSGIGRELGRFGVDEFSNKKLIHNASHATDRIGSAHT</sequence>
<evidence type="ECO:0000313" key="5">
    <source>
        <dbReference type="EMBL" id="WXG68803.1"/>
    </source>
</evidence>
<dbReference type="SUPFAM" id="SSF53720">
    <property type="entry name" value="ALDH-like"/>
    <property type="match status" value="1"/>
</dbReference>
<dbReference type="PANTHER" id="PTHR43217">
    <property type="entry name" value="SUCCINATE SEMIALDEHYDE DEHYDROGENASE [NAD(P)+] SAD"/>
    <property type="match status" value="1"/>
</dbReference>
<comment type="similarity">
    <text evidence="1">Belongs to the aldehyde dehydrogenase family.</text>
</comment>
<dbReference type="Gene3D" id="3.40.605.10">
    <property type="entry name" value="Aldehyde Dehydrogenase, Chain A, domain 1"/>
    <property type="match status" value="1"/>
</dbReference>
<dbReference type="InterPro" id="IPR015590">
    <property type="entry name" value="Aldehyde_DH_dom"/>
</dbReference>
<evidence type="ECO:0000256" key="2">
    <source>
        <dbReference type="ARBA" id="ARBA00022857"/>
    </source>
</evidence>
<dbReference type="RefSeq" id="WP_338889229.1">
    <property type="nucleotide sequence ID" value="NZ_CP147846.1"/>
</dbReference>
<organism evidence="5 6">
    <name type="scientific">Rhodococcus sovatensis</name>
    <dbReference type="NCBI Taxonomy" id="1805840"/>
    <lineage>
        <taxon>Bacteria</taxon>
        <taxon>Bacillati</taxon>
        <taxon>Actinomycetota</taxon>
        <taxon>Actinomycetes</taxon>
        <taxon>Mycobacteriales</taxon>
        <taxon>Nocardiaceae</taxon>
        <taxon>Rhodococcus</taxon>
    </lineage>
</organism>
<dbReference type="CDD" id="cd07100">
    <property type="entry name" value="ALDH_SSADH1_GabD1"/>
    <property type="match status" value="1"/>
</dbReference>
<keyword evidence="3" id="KW-0560">Oxidoreductase</keyword>
<dbReference type="Gene3D" id="3.40.309.10">
    <property type="entry name" value="Aldehyde Dehydrogenase, Chain A, domain 2"/>
    <property type="match status" value="1"/>
</dbReference>
<dbReference type="PANTHER" id="PTHR43217:SF2">
    <property type="entry name" value="SUCCINATE-SEMIALDEHYDE DEHYDROGENASE [NADP(+)]"/>
    <property type="match status" value="1"/>
</dbReference>
<keyword evidence="6" id="KW-1185">Reference proteome</keyword>
<feature type="domain" description="Aldehyde dehydrogenase" evidence="4">
    <location>
        <begin position="12"/>
        <end position="459"/>
    </location>
</feature>